<feature type="transmembrane region" description="Helical" evidence="1">
    <location>
        <begin position="79"/>
        <end position="96"/>
    </location>
</feature>
<dbReference type="EMBL" id="BAAAVS010000005">
    <property type="protein sequence ID" value="GAA3025901.1"/>
    <property type="molecule type" value="Genomic_DNA"/>
</dbReference>
<sequence length="111" mass="11507">MVCVLVGLALVVLGFVHTVMPAVLQVVLGVLIAGWGIGLWLAPRRWPLRAVLTVVIAVNLLVVIALFIVGGLATPDTTLRPLAFAAAMVVAAFGLWEQVALRKTQGAGGSA</sequence>
<protein>
    <recommendedName>
        <fullName evidence="4">Integral membrane protein</fullName>
    </recommendedName>
</protein>
<feature type="transmembrane region" description="Helical" evidence="1">
    <location>
        <begin position="24"/>
        <end position="43"/>
    </location>
</feature>
<evidence type="ECO:0000256" key="1">
    <source>
        <dbReference type="SAM" id="Phobius"/>
    </source>
</evidence>
<gene>
    <name evidence="2" type="ORF">GCM10010528_04650</name>
</gene>
<organism evidence="2 3">
    <name type="scientific">Gordonia defluvii</name>
    <dbReference type="NCBI Taxonomy" id="283718"/>
    <lineage>
        <taxon>Bacteria</taxon>
        <taxon>Bacillati</taxon>
        <taxon>Actinomycetota</taxon>
        <taxon>Actinomycetes</taxon>
        <taxon>Mycobacteriales</taxon>
        <taxon>Gordoniaceae</taxon>
        <taxon>Gordonia</taxon>
    </lineage>
</organism>
<keyword evidence="1" id="KW-1133">Transmembrane helix</keyword>
<proteinExistence type="predicted"/>
<name>A0ABN3YCW3_9ACTN</name>
<evidence type="ECO:0000313" key="3">
    <source>
        <dbReference type="Proteomes" id="UP001501035"/>
    </source>
</evidence>
<reference evidence="2 3" key="1">
    <citation type="journal article" date="2019" name="Int. J. Syst. Evol. Microbiol.">
        <title>The Global Catalogue of Microorganisms (GCM) 10K type strain sequencing project: providing services to taxonomists for standard genome sequencing and annotation.</title>
        <authorList>
            <consortium name="The Broad Institute Genomics Platform"/>
            <consortium name="The Broad Institute Genome Sequencing Center for Infectious Disease"/>
            <person name="Wu L."/>
            <person name="Ma J."/>
        </authorList>
    </citation>
    <scope>NUCLEOTIDE SEQUENCE [LARGE SCALE GENOMIC DNA]</scope>
    <source>
        <strain evidence="2 3">JCM 14234</strain>
    </source>
</reference>
<comment type="caution">
    <text evidence="2">The sequence shown here is derived from an EMBL/GenBank/DDBJ whole genome shotgun (WGS) entry which is preliminary data.</text>
</comment>
<keyword evidence="1" id="KW-0812">Transmembrane</keyword>
<evidence type="ECO:0008006" key="4">
    <source>
        <dbReference type="Google" id="ProtNLM"/>
    </source>
</evidence>
<keyword evidence="3" id="KW-1185">Reference proteome</keyword>
<keyword evidence="1" id="KW-0472">Membrane</keyword>
<dbReference type="RefSeq" id="WP_344716265.1">
    <property type="nucleotide sequence ID" value="NZ_BAAAVS010000005.1"/>
</dbReference>
<evidence type="ECO:0000313" key="2">
    <source>
        <dbReference type="EMBL" id="GAA3025901.1"/>
    </source>
</evidence>
<dbReference type="Proteomes" id="UP001501035">
    <property type="component" value="Unassembled WGS sequence"/>
</dbReference>
<accession>A0ABN3YCW3</accession>
<feature type="transmembrane region" description="Helical" evidence="1">
    <location>
        <begin position="50"/>
        <end position="73"/>
    </location>
</feature>